<protein>
    <submittedName>
        <fullName evidence="1">Uncharacterized protein</fullName>
    </submittedName>
</protein>
<accession>A0A5B7JHI2</accession>
<gene>
    <name evidence="1" type="ORF">E2C01_086864</name>
</gene>
<evidence type="ECO:0000313" key="2">
    <source>
        <dbReference type="Proteomes" id="UP000324222"/>
    </source>
</evidence>
<organism evidence="1 2">
    <name type="scientific">Portunus trituberculatus</name>
    <name type="common">Swimming crab</name>
    <name type="synonym">Neptunus trituberculatus</name>
    <dbReference type="NCBI Taxonomy" id="210409"/>
    <lineage>
        <taxon>Eukaryota</taxon>
        <taxon>Metazoa</taxon>
        <taxon>Ecdysozoa</taxon>
        <taxon>Arthropoda</taxon>
        <taxon>Crustacea</taxon>
        <taxon>Multicrustacea</taxon>
        <taxon>Malacostraca</taxon>
        <taxon>Eumalacostraca</taxon>
        <taxon>Eucarida</taxon>
        <taxon>Decapoda</taxon>
        <taxon>Pleocyemata</taxon>
        <taxon>Brachyura</taxon>
        <taxon>Eubrachyura</taxon>
        <taxon>Portunoidea</taxon>
        <taxon>Portunidae</taxon>
        <taxon>Portuninae</taxon>
        <taxon>Portunus</taxon>
    </lineage>
</organism>
<keyword evidence="2" id="KW-1185">Reference proteome</keyword>
<proteinExistence type="predicted"/>
<dbReference type="Proteomes" id="UP000324222">
    <property type="component" value="Unassembled WGS sequence"/>
</dbReference>
<evidence type="ECO:0000313" key="1">
    <source>
        <dbReference type="EMBL" id="MPC91804.1"/>
    </source>
</evidence>
<dbReference type="EMBL" id="VSRR010089036">
    <property type="protein sequence ID" value="MPC91804.1"/>
    <property type="molecule type" value="Genomic_DNA"/>
</dbReference>
<dbReference type="AlphaFoldDB" id="A0A5B7JHI2"/>
<reference evidence="1 2" key="1">
    <citation type="submission" date="2019-05" db="EMBL/GenBank/DDBJ databases">
        <title>Another draft genome of Portunus trituberculatus and its Hox gene families provides insights of decapod evolution.</title>
        <authorList>
            <person name="Jeong J.-H."/>
            <person name="Song I."/>
            <person name="Kim S."/>
            <person name="Choi T."/>
            <person name="Kim D."/>
            <person name="Ryu S."/>
            <person name="Kim W."/>
        </authorList>
    </citation>
    <scope>NUCLEOTIDE SEQUENCE [LARGE SCALE GENOMIC DNA]</scope>
    <source>
        <tissue evidence="1">Muscle</tissue>
    </source>
</reference>
<sequence>MLDRHLRQYYTAARHNVRLRWTRIWLSDSSKSEKMWQCTQGAAAGGLAAGGCRTVPCRALPCCAVPWWALVVVAAGLEALR</sequence>
<comment type="caution">
    <text evidence="1">The sequence shown here is derived from an EMBL/GenBank/DDBJ whole genome shotgun (WGS) entry which is preliminary data.</text>
</comment>
<name>A0A5B7JHI2_PORTR</name>